<keyword evidence="1" id="KW-0547">Nucleotide-binding</keyword>
<evidence type="ECO:0000313" key="8">
    <source>
        <dbReference type="Proteomes" id="UP001597114"/>
    </source>
</evidence>
<evidence type="ECO:0000256" key="2">
    <source>
        <dbReference type="ARBA" id="ARBA00022801"/>
    </source>
</evidence>
<dbReference type="SMART" id="SM00833">
    <property type="entry name" value="CobW_C"/>
    <property type="match status" value="1"/>
</dbReference>
<organism evidence="7 8">
    <name type="scientific">Pseudonocardia yunnanensis</name>
    <dbReference type="NCBI Taxonomy" id="58107"/>
    <lineage>
        <taxon>Bacteria</taxon>
        <taxon>Bacillati</taxon>
        <taxon>Actinomycetota</taxon>
        <taxon>Actinomycetes</taxon>
        <taxon>Pseudonocardiales</taxon>
        <taxon>Pseudonocardiaceae</taxon>
        <taxon>Pseudonocardia</taxon>
    </lineage>
</organism>
<dbReference type="InterPro" id="IPR051316">
    <property type="entry name" value="Zinc-reg_GTPase_activator"/>
</dbReference>
<accession>A0ABW4EU89</accession>
<gene>
    <name evidence="7" type="ORF">ACFSJD_08705</name>
</gene>
<dbReference type="Pfam" id="PF02492">
    <property type="entry name" value="cobW"/>
    <property type="match status" value="1"/>
</dbReference>
<evidence type="ECO:0000256" key="3">
    <source>
        <dbReference type="ARBA" id="ARBA00023186"/>
    </source>
</evidence>
<dbReference type="Gene3D" id="3.30.1220.10">
    <property type="entry name" value="CobW-like, C-terminal domain"/>
    <property type="match status" value="1"/>
</dbReference>
<dbReference type="InterPro" id="IPR027417">
    <property type="entry name" value="P-loop_NTPase"/>
</dbReference>
<keyword evidence="8" id="KW-1185">Reference proteome</keyword>
<dbReference type="SUPFAM" id="SSF52540">
    <property type="entry name" value="P-loop containing nucleoside triphosphate hydrolases"/>
    <property type="match status" value="1"/>
</dbReference>
<evidence type="ECO:0000256" key="5">
    <source>
        <dbReference type="ARBA" id="ARBA00049117"/>
    </source>
</evidence>
<comment type="caution">
    <text evidence="7">The sequence shown here is derived from an EMBL/GenBank/DDBJ whole genome shotgun (WGS) entry which is preliminary data.</text>
</comment>
<evidence type="ECO:0000313" key="7">
    <source>
        <dbReference type="EMBL" id="MFD1517565.1"/>
    </source>
</evidence>
<dbReference type="EMBL" id="JBHUCO010000009">
    <property type="protein sequence ID" value="MFD1517565.1"/>
    <property type="molecule type" value="Genomic_DNA"/>
</dbReference>
<evidence type="ECO:0000256" key="4">
    <source>
        <dbReference type="ARBA" id="ARBA00034320"/>
    </source>
</evidence>
<proteinExistence type="inferred from homology"/>
<evidence type="ECO:0000256" key="1">
    <source>
        <dbReference type="ARBA" id="ARBA00022741"/>
    </source>
</evidence>
<feature type="domain" description="CobW C-terminal" evidence="6">
    <location>
        <begin position="239"/>
        <end position="330"/>
    </location>
</feature>
<dbReference type="PANTHER" id="PTHR13748:SF62">
    <property type="entry name" value="COBW DOMAIN-CONTAINING PROTEIN"/>
    <property type="match status" value="1"/>
</dbReference>
<dbReference type="InterPro" id="IPR011629">
    <property type="entry name" value="CobW-like_C"/>
</dbReference>
<dbReference type="PANTHER" id="PTHR13748">
    <property type="entry name" value="COBW-RELATED"/>
    <property type="match status" value="1"/>
</dbReference>
<dbReference type="InterPro" id="IPR003495">
    <property type="entry name" value="CobW/HypB/UreG_nucleotide-bd"/>
</dbReference>
<dbReference type="InterPro" id="IPR036627">
    <property type="entry name" value="CobW-likC_sf"/>
</dbReference>
<dbReference type="RefSeq" id="WP_344721144.1">
    <property type="nucleotide sequence ID" value="NZ_BAAAUS010000007.1"/>
</dbReference>
<sequence>MTLLSLPTTEPTPAGQGRRSVTLLSGFLGSGKTTLLRRELDRAGDHAPAVILNDFGETIVDDVLLSVDGDRPVVVSGGCACCTRRDDLAQALAGLLDAEQSGRAPRRDHVVIETSGLSDPGPIAFTIANDPVLKHHYALARICVTVDALTGLDSIENHEVALRQLLAADDVVVTKADLVEPEHVEDLVRSLRRIIPSTTVSVTAAGELLRTEAPTGAPASTPSVRLAGGFADAAHTSAVSTLELATDEPLDWQAFAIWLSLLLHRHGPAVLRVKGVLDVRGAGPVALNGVQHVVHRPEHLTGPVPPGSRLVLIAHGLDAELLERSFHAFLAIR</sequence>
<dbReference type="Gene3D" id="3.40.50.300">
    <property type="entry name" value="P-loop containing nucleotide triphosphate hydrolases"/>
    <property type="match status" value="1"/>
</dbReference>
<protein>
    <submittedName>
        <fullName evidence="7">CobW family GTP-binding protein</fullName>
    </submittedName>
</protein>
<dbReference type="Pfam" id="PF07683">
    <property type="entry name" value="CobW_C"/>
    <property type="match status" value="1"/>
</dbReference>
<name>A0ABW4EU89_9PSEU</name>
<keyword evidence="2" id="KW-0378">Hydrolase</keyword>
<comment type="similarity">
    <text evidence="4">Belongs to the SIMIBI class G3E GTPase family. ZNG1 subfamily.</text>
</comment>
<keyword evidence="3" id="KW-0143">Chaperone</keyword>
<reference evidence="8" key="1">
    <citation type="journal article" date="2019" name="Int. J. Syst. Evol. Microbiol.">
        <title>The Global Catalogue of Microorganisms (GCM) 10K type strain sequencing project: providing services to taxonomists for standard genome sequencing and annotation.</title>
        <authorList>
            <consortium name="The Broad Institute Genomics Platform"/>
            <consortium name="The Broad Institute Genome Sequencing Center for Infectious Disease"/>
            <person name="Wu L."/>
            <person name="Ma J."/>
        </authorList>
    </citation>
    <scope>NUCLEOTIDE SEQUENCE [LARGE SCALE GENOMIC DNA]</scope>
    <source>
        <strain evidence="8">CCM 7043</strain>
    </source>
</reference>
<evidence type="ECO:0000259" key="6">
    <source>
        <dbReference type="SMART" id="SM00833"/>
    </source>
</evidence>
<dbReference type="CDD" id="cd03112">
    <property type="entry name" value="CobW-like"/>
    <property type="match status" value="1"/>
</dbReference>
<comment type="catalytic activity">
    <reaction evidence="5">
        <text>GTP + H2O = GDP + phosphate + H(+)</text>
        <dbReference type="Rhea" id="RHEA:19669"/>
        <dbReference type="ChEBI" id="CHEBI:15377"/>
        <dbReference type="ChEBI" id="CHEBI:15378"/>
        <dbReference type="ChEBI" id="CHEBI:37565"/>
        <dbReference type="ChEBI" id="CHEBI:43474"/>
        <dbReference type="ChEBI" id="CHEBI:58189"/>
    </reaction>
    <physiologicalReaction direction="left-to-right" evidence="5">
        <dbReference type="Rhea" id="RHEA:19670"/>
    </physiologicalReaction>
</comment>
<dbReference type="Proteomes" id="UP001597114">
    <property type="component" value="Unassembled WGS sequence"/>
</dbReference>
<dbReference type="SUPFAM" id="SSF90002">
    <property type="entry name" value="Hypothetical protein YjiA, C-terminal domain"/>
    <property type="match status" value="1"/>
</dbReference>